<evidence type="ECO:0000313" key="1">
    <source>
        <dbReference type="EMBL" id="AWH89849.1"/>
    </source>
</evidence>
<keyword evidence="2" id="KW-1185">Reference proteome</keyword>
<dbReference type="Proteomes" id="UP000244908">
    <property type="component" value="Chromosome"/>
</dbReference>
<dbReference type="AlphaFoldDB" id="A0A2Y9U2F8"/>
<reference evidence="1 2" key="1">
    <citation type="journal article" date="2019" name="Int. J. Syst. Evol. Microbiol.">
        <title>Limnobaculum parvum gen. nov., sp. nov., isolated from a freshwater lake.</title>
        <authorList>
            <person name="Baek C."/>
            <person name="Shin S.K."/>
            <person name="Yi H."/>
        </authorList>
    </citation>
    <scope>NUCLEOTIDE SEQUENCE [LARGE SCALE GENOMIC DNA]</scope>
    <source>
        <strain evidence="1 2">HYN0051</strain>
    </source>
</reference>
<dbReference type="RefSeq" id="WP_108901892.1">
    <property type="nucleotide sequence ID" value="NZ_CP029185.2"/>
</dbReference>
<dbReference type="EMBL" id="CP029185">
    <property type="protein sequence ID" value="AWH89849.1"/>
    <property type="molecule type" value="Genomic_DNA"/>
</dbReference>
<organism evidence="1 2">
    <name type="scientific">Limnobaculum parvum</name>
    <dbReference type="NCBI Taxonomy" id="2172103"/>
    <lineage>
        <taxon>Bacteria</taxon>
        <taxon>Pseudomonadati</taxon>
        <taxon>Pseudomonadota</taxon>
        <taxon>Gammaproteobacteria</taxon>
        <taxon>Enterobacterales</taxon>
        <taxon>Budviciaceae</taxon>
        <taxon>Limnobaculum</taxon>
    </lineage>
</organism>
<gene>
    <name evidence="1" type="ORF">HYN51_15700</name>
</gene>
<dbReference type="OrthoDB" id="6046808at2"/>
<accession>A0A2Y9U2F8</accession>
<proteinExistence type="predicted"/>
<name>A0A2Y9U2F8_9GAMM</name>
<sequence length="107" mass="12017">MKYQHWFLAKAGWLLIAWTASLSMVSANESGRIIFTGTVVEGGCQLSSNQSEVVQSCIRDNRLVKSHLPIGKIEQSTMLVPTNGNNKMRFRWIDKSKGLGITEIEYN</sequence>
<dbReference type="KEGG" id="lpv:HYN51_15700"/>
<protein>
    <submittedName>
        <fullName evidence="1">Type 1 fimbrial protein</fullName>
    </submittedName>
</protein>
<evidence type="ECO:0000313" key="2">
    <source>
        <dbReference type="Proteomes" id="UP000244908"/>
    </source>
</evidence>